<proteinExistence type="predicted"/>
<dbReference type="PROSITE" id="PS50294">
    <property type="entry name" value="WD_REPEATS_REGION"/>
    <property type="match status" value="1"/>
</dbReference>
<evidence type="ECO:0000313" key="11">
    <source>
        <dbReference type="Proteomes" id="UP000054886"/>
    </source>
</evidence>
<dbReference type="OrthoDB" id="10251154at2759"/>
<dbReference type="Proteomes" id="UP000054886">
    <property type="component" value="Unassembled WGS sequence"/>
</dbReference>
<keyword evidence="4" id="KW-0853">WD repeat</keyword>
<dbReference type="GO" id="GO:0000472">
    <property type="term" value="P:endonucleolytic cleavage to generate mature 5'-end of SSU-rRNA from (SSU-rRNA, 5.8S rRNA, LSU-rRNA)"/>
    <property type="evidence" value="ECO:0007669"/>
    <property type="project" value="EnsemblFungi"/>
</dbReference>
<dbReference type="Pfam" id="PF00400">
    <property type="entry name" value="WD40"/>
    <property type="match status" value="1"/>
</dbReference>
<sequence length="543" mass="61289">MSTEKYRRNANVQRKGVKKTKDVYKTKDKKLKANLRKQDKRYKEAVESASATEFLLPESSGFMEAETEMEKTFRVKQDEIRDSVDVLTASKGIDLKLNDFGPYHVNFNRNGTHMLITGLKGHVASMDWRKGELRAELNLNETCNAACYLQNEQFFAVAQKKYTFIYDHEGVELHRLKQHIEARHLEFLPYHYLLATAGQTGWLKYHDVSTGQMVSELRTKLGPTTSMTHNPWNAVMHLGHSNGTVTLWSPSMPEPLVKLLSGRGPINSVAVDRSGYYMATVSQDKSLKIWDIRNFKELHSVENLPTPGTNVTISDTGVLAVSRGPHVTLWKDALKSSKSARPCFGSINGDPNRNTPYMTQLFPGNKVRNMKFVPFEDLLSVGHESGVTNLIIPGAGEANYDALEINPFETAKQRQEQEVRTLLNKLPADSISLDPNVIGTVSSKAAATRLTAKDLEQVTLQQDNVKNDNSDIPQVKVDTKGKNSGLRAFMRKKTKNVIDERKVRVQKLIEKEKQLRDRKHKISKGELDENYTDVVDSALGRFK</sequence>
<dbReference type="InterPro" id="IPR012952">
    <property type="entry name" value="BING4_C_dom"/>
</dbReference>
<dbReference type="InterPro" id="IPR040315">
    <property type="entry name" value="WDR46/Utp7"/>
</dbReference>
<comment type="function">
    <text evidence="1">Involved in nucleolar processing of pre-18S ribosomal RNA.</text>
</comment>
<dbReference type="OMA" id="EFLPYHW"/>
<dbReference type="EMBL" id="LLZZ01000178">
    <property type="protein sequence ID" value="KTA95924.1"/>
    <property type="molecule type" value="Genomic_DNA"/>
</dbReference>
<dbReference type="AlphaFoldDB" id="A0A0W0E668"/>
<dbReference type="PANTHER" id="PTHR14085">
    <property type="entry name" value="WD-REPEAT PROTEIN BING4"/>
    <property type="match status" value="1"/>
</dbReference>
<dbReference type="SMART" id="SM01033">
    <property type="entry name" value="BING4CT"/>
    <property type="match status" value="1"/>
</dbReference>
<dbReference type="PhylomeDB" id="A0A0W0E668"/>
<feature type="region of interest" description="Disordered" evidence="8">
    <location>
        <begin position="1"/>
        <end position="21"/>
    </location>
</feature>
<evidence type="ECO:0000256" key="2">
    <source>
        <dbReference type="ARBA" id="ARBA00004604"/>
    </source>
</evidence>
<dbReference type="VEuPathDB" id="FungiDB:B1J91_J03344g"/>
<comment type="caution">
    <text evidence="10">The sequence shown here is derived from an EMBL/GenBank/DDBJ whole genome shotgun (WGS) entry which is preliminary data.</text>
</comment>
<dbReference type="InterPro" id="IPR001680">
    <property type="entry name" value="WD40_rpt"/>
</dbReference>
<dbReference type="SMART" id="SM00320">
    <property type="entry name" value="WD40"/>
    <property type="match status" value="3"/>
</dbReference>
<dbReference type="InterPro" id="IPR019775">
    <property type="entry name" value="WD40_repeat_CS"/>
</dbReference>
<dbReference type="GO" id="GO:0030686">
    <property type="term" value="C:90S preribosome"/>
    <property type="evidence" value="ECO:0007669"/>
    <property type="project" value="TreeGrafter"/>
</dbReference>
<evidence type="ECO:0000256" key="7">
    <source>
        <dbReference type="ARBA" id="ARBA00076453"/>
    </source>
</evidence>
<dbReference type="InterPro" id="IPR015943">
    <property type="entry name" value="WD40/YVTN_repeat-like_dom_sf"/>
</dbReference>
<comment type="subcellular location">
    <subcellularLocation>
        <location evidence="2">Nucleus</location>
        <location evidence="2">Nucleolus</location>
    </subcellularLocation>
</comment>
<dbReference type="Pfam" id="PF08149">
    <property type="entry name" value="BING4CT"/>
    <property type="match status" value="1"/>
</dbReference>
<dbReference type="InterPro" id="IPR036322">
    <property type="entry name" value="WD40_repeat_dom_sf"/>
</dbReference>
<evidence type="ECO:0000259" key="9">
    <source>
        <dbReference type="SMART" id="SM01033"/>
    </source>
</evidence>
<name>A0A0W0E668_CANGB</name>
<dbReference type="PROSITE" id="PS50082">
    <property type="entry name" value="WD_REPEATS_2"/>
    <property type="match status" value="1"/>
</dbReference>
<dbReference type="VEuPathDB" id="FungiDB:CAGL0J03344g"/>
<keyword evidence="5" id="KW-0677">Repeat</keyword>
<dbReference type="PANTHER" id="PTHR14085:SF3">
    <property type="entry name" value="WD REPEAT-CONTAINING PROTEIN 46"/>
    <property type="match status" value="1"/>
</dbReference>
<evidence type="ECO:0000256" key="1">
    <source>
        <dbReference type="ARBA" id="ARBA00004099"/>
    </source>
</evidence>
<feature type="domain" description="BING4 C-terminal" evidence="9">
    <location>
        <begin position="356"/>
        <end position="435"/>
    </location>
</feature>
<accession>A0A0W0E668</accession>
<dbReference type="VEuPathDB" id="FungiDB:GVI51_J03179"/>
<dbReference type="VEuPathDB" id="FungiDB:GWK60_J03157"/>
<dbReference type="SUPFAM" id="SSF50978">
    <property type="entry name" value="WD40 repeat-like"/>
    <property type="match status" value="1"/>
</dbReference>
<dbReference type="GO" id="GO:0000480">
    <property type="term" value="P:endonucleolytic cleavage in 5'-ETS of tricistronic rRNA transcript (SSU-rRNA, 5.8S rRNA, LSU-rRNA)"/>
    <property type="evidence" value="ECO:0007669"/>
    <property type="project" value="EnsemblFungi"/>
</dbReference>
<evidence type="ECO:0000256" key="8">
    <source>
        <dbReference type="SAM" id="MobiDB-lite"/>
    </source>
</evidence>
<dbReference type="GO" id="GO:0000447">
    <property type="term" value="P:endonucleolytic cleavage in ITS1 to separate SSU-rRNA from 5.8S rRNA and LSU-rRNA from tricistronic rRNA transcript (SSU-rRNA, 5.8S rRNA, LSU-rRNA)"/>
    <property type="evidence" value="ECO:0007669"/>
    <property type="project" value="EnsemblFungi"/>
</dbReference>
<evidence type="ECO:0000256" key="6">
    <source>
        <dbReference type="ARBA" id="ARBA00023242"/>
    </source>
</evidence>
<gene>
    <name evidence="10" type="ORF">AO440_002927</name>
</gene>
<dbReference type="FunFam" id="2.130.10.10:FF:000378">
    <property type="entry name" value="U3 small nucleolar RNA-associated protein 7"/>
    <property type="match status" value="1"/>
</dbReference>
<dbReference type="GO" id="GO:0032040">
    <property type="term" value="C:small-subunit processome"/>
    <property type="evidence" value="ECO:0007669"/>
    <property type="project" value="EnsemblFungi"/>
</dbReference>
<evidence type="ECO:0000256" key="4">
    <source>
        <dbReference type="ARBA" id="ARBA00022574"/>
    </source>
</evidence>
<evidence type="ECO:0000313" key="10">
    <source>
        <dbReference type="EMBL" id="KTA95924.1"/>
    </source>
</evidence>
<evidence type="ECO:0000256" key="5">
    <source>
        <dbReference type="ARBA" id="ARBA00022737"/>
    </source>
</evidence>
<dbReference type="GO" id="GO:0030688">
    <property type="term" value="C:preribosome, small subunit precursor"/>
    <property type="evidence" value="ECO:0007669"/>
    <property type="project" value="EnsemblFungi"/>
</dbReference>
<keyword evidence="6" id="KW-0539">Nucleus</keyword>
<reference evidence="10 11" key="1">
    <citation type="submission" date="2015-10" db="EMBL/GenBank/DDBJ databases">
        <title>Draft genomes sequences of Candida glabrata isolates 1A, 1B, 2A, 2B, 3A and 3B.</title>
        <authorList>
            <person name="Haavelsrud O.E."/>
            <person name="Gaustad P."/>
        </authorList>
    </citation>
    <scope>NUCLEOTIDE SEQUENCE [LARGE SCALE GENOMIC DNA]</scope>
    <source>
        <strain evidence="10">910700640</strain>
    </source>
</reference>
<organism evidence="10 11">
    <name type="scientific">Candida glabrata</name>
    <name type="common">Yeast</name>
    <name type="synonym">Torulopsis glabrata</name>
    <dbReference type="NCBI Taxonomy" id="5478"/>
    <lineage>
        <taxon>Eukaryota</taxon>
        <taxon>Fungi</taxon>
        <taxon>Dikarya</taxon>
        <taxon>Ascomycota</taxon>
        <taxon>Saccharomycotina</taxon>
        <taxon>Saccharomycetes</taxon>
        <taxon>Saccharomycetales</taxon>
        <taxon>Saccharomycetaceae</taxon>
        <taxon>Nakaseomyces</taxon>
    </lineage>
</organism>
<keyword evidence="3" id="KW-0698">rRNA processing</keyword>
<protein>
    <recommendedName>
        <fullName evidence="7">U three protein 7</fullName>
    </recommendedName>
</protein>
<evidence type="ECO:0000256" key="3">
    <source>
        <dbReference type="ARBA" id="ARBA00022552"/>
    </source>
</evidence>
<dbReference type="PROSITE" id="PS00678">
    <property type="entry name" value="WD_REPEATS_1"/>
    <property type="match status" value="1"/>
</dbReference>
<dbReference type="Gene3D" id="2.130.10.10">
    <property type="entry name" value="YVTN repeat-like/Quinoprotein amine dehydrogenase"/>
    <property type="match status" value="1"/>
</dbReference>